<keyword evidence="4 6" id="KW-1133">Transmembrane helix</keyword>
<keyword evidence="5 6" id="KW-0472">Membrane</keyword>
<evidence type="ECO:0000256" key="6">
    <source>
        <dbReference type="SAM" id="Phobius"/>
    </source>
</evidence>
<feature type="transmembrane region" description="Helical" evidence="6">
    <location>
        <begin position="223"/>
        <end position="240"/>
    </location>
</feature>
<feature type="transmembrane region" description="Helical" evidence="6">
    <location>
        <begin position="109"/>
        <end position="129"/>
    </location>
</feature>
<feature type="transmembrane region" description="Helical" evidence="6">
    <location>
        <begin position="246"/>
        <end position="264"/>
    </location>
</feature>
<feature type="transmembrane region" description="Helical" evidence="6">
    <location>
        <begin position="81"/>
        <end position="103"/>
    </location>
</feature>
<dbReference type="PANTHER" id="PTHR30250">
    <property type="entry name" value="PST FAMILY PREDICTED COLANIC ACID TRANSPORTER"/>
    <property type="match status" value="1"/>
</dbReference>
<dbReference type="EMBL" id="FNAR01000002">
    <property type="protein sequence ID" value="SDD99633.1"/>
    <property type="molecule type" value="Genomic_DNA"/>
</dbReference>
<feature type="transmembrane region" description="Helical" evidence="6">
    <location>
        <begin position="9"/>
        <end position="28"/>
    </location>
</feature>
<feature type="transmembrane region" description="Helical" evidence="6">
    <location>
        <begin position="311"/>
        <end position="330"/>
    </location>
</feature>
<dbReference type="RefSeq" id="WP_092094456.1">
    <property type="nucleotide sequence ID" value="NZ_FNAR01000002.1"/>
</dbReference>
<proteinExistence type="predicted"/>
<dbReference type="InterPro" id="IPR050833">
    <property type="entry name" value="Poly_Biosynth_Transport"/>
</dbReference>
<dbReference type="PANTHER" id="PTHR30250:SF11">
    <property type="entry name" value="O-ANTIGEN TRANSPORTER-RELATED"/>
    <property type="match status" value="1"/>
</dbReference>
<protein>
    <recommendedName>
        <fullName evidence="9">Membrane protein involved in the export of O-antigen and teichoic acid</fullName>
    </recommendedName>
</protein>
<keyword evidence="2" id="KW-1003">Cell membrane</keyword>
<evidence type="ECO:0000313" key="7">
    <source>
        <dbReference type="EMBL" id="SDD99633.1"/>
    </source>
</evidence>
<feature type="transmembrane region" description="Helical" evidence="6">
    <location>
        <begin position="342"/>
        <end position="362"/>
    </location>
</feature>
<evidence type="ECO:0000256" key="4">
    <source>
        <dbReference type="ARBA" id="ARBA00022989"/>
    </source>
</evidence>
<dbReference type="AlphaFoldDB" id="A0A1G6ZBF6"/>
<evidence type="ECO:0000256" key="3">
    <source>
        <dbReference type="ARBA" id="ARBA00022692"/>
    </source>
</evidence>
<accession>A0A1G6ZBF6</accession>
<evidence type="ECO:0008006" key="9">
    <source>
        <dbReference type="Google" id="ProtNLM"/>
    </source>
</evidence>
<evidence type="ECO:0000313" key="8">
    <source>
        <dbReference type="Proteomes" id="UP000198823"/>
    </source>
</evidence>
<name>A0A1G6ZBF6_9BACL</name>
<organism evidence="7 8">
    <name type="scientific">Bhargavaea beijingensis</name>
    <dbReference type="NCBI Taxonomy" id="426756"/>
    <lineage>
        <taxon>Bacteria</taxon>
        <taxon>Bacillati</taxon>
        <taxon>Bacillota</taxon>
        <taxon>Bacilli</taxon>
        <taxon>Bacillales</taxon>
        <taxon>Caryophanaceae</taxon>
        <taxon>Bhargavaea</taxon>
    </lineage>
</organism>
<dbReference type="GO" id="GO:0005886">
    <property type="term" value="C:plasma membrane"/>
    <property type="evidence" value="ECO:0007669"/>
    <property type="project" value="UniProtKB-SubCell"/>
</dbReference>
<evidence type="ECO:0000256" key="5">
    <source>
        <dbReference type="ARBA" id="ARBA00023136"/>
    </source>
</evidence>
<keyword evidence="3 6" id="KW-0812">Transmembrane</keyword>
<gene>
    <name evidence="7" type="ORF">SAMN04488126_102265</name>
</gene>
<sequence>MKKKFIIDVGLNIVSAAFPLFVLQLIALPLVASKFGSEQYGIVIALISALTLISFPMGNVLNNTRLLKNEKYKDNEINGDFNILLLVGGGLSFIAIVIVTHFIDPSPSFVTYLLLSVMAILTLLKDYLVVGFRLELKYKSILISNIYLGLGYFIGTVLFALTNIWQLIYLSGLVLNTIFLLKNLSLHKEPILKTKFMKDTFSTAAMLYVSSLMKNITIHADKLLLLPFLGPTSVAVYYSSTILGKTISMVVSPLNSVILSYLVKKNTIKITDILKIIIGITITGSVGYFITIGVSPYFFSIFYSNWAEESLRIVFITTGAIVIQMMSSVIQPFNLRFNEPKWQVYINGLYLLIYLPTTISLVKGYGLLGFSWGVLAVAIFGLILQVSVLMINIKSAHASKNVN</sequence>
<evidence type="ECO:0000256" key="2">
    <source>
        <dbReference type="ARBA" id="ARBA00022475"/>
    </source>
</evidence>
<feature type="transmembrane region" description="Helical" evidence="6">
    <location>
        <begin position="368"/>
        <end position="391"/>
    </location>
</feature>
<feature type="transmembrane region" description="Helical" evidence="6">
    <location>
        <begin position="40"/>
        <end position="61"/>
    </location>
</feature>
<feature type="transmembrane region" description="Helical" evidence="6">
    <location>
        <begin position="141"/>
        <end position="161"/>
    </location>
</feature>
<dbReference type="Proteomes" id="UP000198823">
    <property type="component" value="Unassembled WGS sequence"/>
</dbReference>
<feature type="transmembrane region" description="Helical" evidence="6">
    <location>
        <begin position="167"/>
        <end position="186"/>
    </location>
</feature>
<feature type="transmembrane region" description="Helical" evidence="6">
    <location>
        <begin position="276"/>
        <end position="299"/>
    </location>
</feature>
<comment type="subcellular location">
    <subcellularLocation>
        <location evidence="1">Cell membrane</location>
        <topology evidence="1">Multi-pass membrane protein</topology>
    </subcellularLocation>
</comment>
<dbReference type="STRING" id="426756.SAMN04488126_102265"/>
<reference evidence="7 8" key="1">
    <citation type="submission" date="2016-10" db="EMBL/GenBank/DDBJ databases">
        <authorList>
            <person name="de Groot N.N."/>
        </authorList>
    </citation>
    <scope>NUCLEOTIDE SEQUENCE [LARGE SCALE GENOMIC DNA]</scope>
    <source>
        <strain evidence="7 8">CGMCC 1.6762</strain>
    </source>
</reference>
<evidence type="ECO:0000256" key="1">
    <source>
        <dbReference type="ARBA" id="ARBA00004651"/>
    </source>
</evidence>
<dbReference type="OrthoDB" id="2678093at2"/>